<evidence type="ECO:0000313" key="1">
    <source>
        <dbReference type="EMBL" id="NKQ23196.1"/>
    </source>
</evidence>
<organism evidence="1 2">
    <name type="scientific">Streptomyces galbus</name>
    <dbReference type="NCBI Taxonomy" id="33898"/>
    <lineage>
        <taxon>Bacteria</taxon>
        <taxon>Bacillati</taxon>
        <taxon>Actinomycetota</taxon>
        <taxon>Actinomycetes</taxon>
        <taxon>Kitasatosporales</taxon>
        <taxon>Streptomycetaceae</taxon>
        <taxon>Streptomyces</taxon>
    </lineage>
</organism>
<evidence type="ECO:0000313" key="2">
    <source>
        <dbReference type="Proteomes" id="UP000744032"/>
    </source>
</evidence>
<comment type="caution">
    <text evidence="1">The sequence shown here is derived from an EMBL/GenBank/DDBJ whole genome shotgun (WGS) entry which is preliminary data.</text>
</comment>
<name>A0ABX1IFE4_STRGB</name>
<sequence length="71" mass="8253">MEPLPVDEDGTTPDEQGIARARHLAWRRTRSGHRRRPGHDGPERLTAKLTVYERLGRTHVTYLAPKDFRNH</sequence>
<dbReference type="RefSeq" id="WP_168372008.1">
    <property type="nucleotide sequence ID" value="NZ_JAAXMD010000006.1"/>
</dbReference>
<gene>
    <name evidence="1" type="ORF">HF200_01635</name>
</gene>
<reference evidence="1 2" key="1">
    <citation type="submission" date="2020-04" db="EMBL/GenBank/DDBJ databases">
        <title>Genome sequence of Streptomyces galbus strain I339.</title>
        <authorList>
            <person name="Silva E.A.N."/>
            <person name="Merces M."/>
            <person name="Castelo Branco A.P.O.T."/>
            <person name="Vasconcelos P.C."/>
            <person name="Costa N.P."/>
            <person name="Marinho G.C.S."/>
            <person name="Oliveira C.J.B."/>
            <person name="Araujo D."/>
            <person name="Rodrigues Junior V.S."/>
            <person name="Almeida R."/>
            <person name="Silva Filho U.R."/>
            <person name="Andrade A.S.A."/>
            <person name="Cibulski S.P."/>
        </authorList>
    </citation>
    <scope>NUCLEOTIDE SEQUENCE [LARGE SCALE GENOMIC DNA]</scope>
    <source>
        <strain evidence="1 2">I339</strain>
    </source>
</reference>
<dbReference type="EMBL" id="JAAXMD010000006">
    <property type="protein sequence ID" value="NKQ23196.1"/>
    <property type="molecule type" value="Genomic_DNA"/>
</dbReference>
<keyword evidence="2" id="KW-1185">Reference proteome</keyword>
<accession>A0ABX1IFE4</accession>
<dbReference type="Proteomes" id="UP000744032">
    <property type="component" value="Unassembled WGS sequence"/>
</dbReference>
<protein>
    <submittedName>
        <fullName evidence="1">Uncharacterized protein</fullName>
    </submittedName>
</protein>
<proteinExistence type="predicted"/>